<keyword evidence="3" id="KW-1185">Reference proteome</keyword>
<dbReference type="RefSeq" id="WP_071545281.1">
    <property type="nucleotide sequence ID" value="NZ_LKAQ01000004.1"/>
</dbReference>
<protein>
    <recommendedName>
        <fullName evidence="1">Glyoxalase-like domain-containing protein</fullName>
    </recommendedName>
</protein>
<dbReference type="SUPFAM" id="SSF54593">
    <property type="entry name" value="Glyoxalase/Bleomycin resistance protein/Dihydroxybiphenyl dioxygenase"/>
    <property type="match status" value="1"/>
</dbReference>
<dbReference type="Gene3D" id="3.10.180.10">
    <property type="entry name" value="2,3-Dihydroxybiphenyl 1,2-Dioxygenase, domain 1"/>
    <property type="match status" value="1"/>
</dbReference>
<gene>
    <name evidence="2" type="ORF">BerOc1_01720</name>
</gene>
<dbReference type="Pfam" id="PF13468">
    <property type="entry name" value="Glyoxalase_3"/>
    <property type="match status" value="1"/>
</dbReference>
<evidence type="ECO:0000313" key="2">
    <source>
        <dbReference type="EMBL" id="OIQ49795.1"/>
    </source>
</evidence>
<dbReference type="AlphaFoldDB" id="A0A1J5N2E5"/>
<dbReference type="OrthoDB" id="5801364at2"/>
<sequence>MRTRLDHIVIAATDMERGVDWAEKQLGVRVPRGGVHETMGTRNHVMRIGAEMFLEIIAINPDGPVPAKPRWFGLDDPSVRERLDRSPAFLAWVANTDDIAAFLDAAPMSFGQATPVSRGELNWQFALPSDGRLLAGGMLPYAIQWQTEFHPALSMPDLGCRLLGLNIYHPYPEWLGGILDAVGPVDMVKVHPLPPLEAPRMAARIDTPEGVRLLETMPGACGCPPRRA</sequence>
<dbReference type="InterPro" id="IPR025870">
    <property type="entry name" value="Glyoxalase-like_dom"/>
</dbReference>
<comment type="caution">
    <text evidence="2">The sequence shown here is derived from an EMBL/GenBank/DDBJ whole genome shotgun (WGS) entry which is preliminary data.</text>
</comment>
<proteinExistence type="predicted"/>
<evidence type="ECO:0000313" key="3">
    <source>
        <dbReference type="Proteomes" id="UP000181901"/>
    </source>
</evidence>
<feature type="domain" description="Glyoxalase-like" evidence="1">
    <location>
        <begin position="5"/>
        <end position="174"/>
    </location>
</feature>
<evidence type="ECO:0000259" key="1">
    <source>
        <dbReference type="Pfam" id="PF13468"/>
    </source>
</evidence>
<dbReference type="EMBL" id="LKAQ01000004">
    <property type="protein sequence ID" value="OIQ49795.1"/>
    <property type="molecule type" value="Genomic_DNA"/>
</dbReference>
<organism evidence="2 3">
    <name type="scientific">Pseudodesulfovibrio hydrargyri</name>
    <dbReference type="NCBI Taxonomy" id="2125990"/>
    <lineage>
        <taxon>Bacteria</taxon>
        <taxon>Pseudomonadati</taxon>
        <taxon>Thermodesulfobacteriota</taxon>
        <taxon>Desulfovibrionia</taxon>
        <taxon>Desulfovibrionales</taxon>
        <taxon>Desulfovibrionaceae</taxon>
    </lineage>
</organism>
<name>A0A1J5N2E5_9BACT</name>
<dbReference type="InterPro" id="IPR029068">
    <property type="entry name" value="Glyas_Bleomycin-R_OHBP_Dase"/>
</dbReference>
<reference evidence="2 3" key="1">
    <citation type="submission" date="2015-09" db="EMBL/GenBank/DDBJ databases">
        <title>Genome of Desulfovibrio dechloracetivorans BerOc1, a mercury methylating strain isolated from highly hydrocarbons and metals contaminated coastal sediments.</title>
        <authorList>
            <person name="Goni Urriza M."/>
            <person name="Gassie C."/>
            <person name="Bouchez O."/>
            <person name="Klopp C."/>
            <person name="Ranchou-Peyruse A."/>
            <person name="Remy G."/>
        </authorList>
    </citation>
    <scope>NUCLEOTIDE SEQUENCE [LARGE SCALE GENOMIC DNA]</scope>
    <source>
        <strain evidence="2 3">BerOc1</strain>
    </source>
</reference>
<accession>A0A1J5N2E5</accession>
<dbReference type="Proteomes" id="UP000181901">
    <property type="component" value="Unassembled WGS sequence"/>
</dbReference>